<dbReference type="Gene3D" id="3.90.1200.10">
    <property type="match status" value="1"/>
</dbReference>
<dbReference type="GO" id="GO:0042601">
    <property type="term" value="C:endospore-forming forespore"/>
    <property type="evidence" value="ECO:0007669"/>
    <property type="project" value="TreeGrafter"/>
</dbReference>
<organism evidence="1 2">
    <name type="scientific">Ornithinibacillus halotolerans</name>
    <dbReference type="NCBI Taxonomy" id="1274357"/>
    <lineage>
        <taxon>Bacteria</taxon>
        <taxon>Bacillati</taxon>
        <taxon>Bacillota</taxon>
        <taxon>Bacilli</taxon>
        <taxon>Bacillales</taxon>
        <taxon>Bacillaceae</taxon>
        <taxon>Ornithinibacillus</taxon>
    </lineage>
</organism>
<dbReference type="InterPro" id="IPR047175">
    <property type="entry name" value="CotS-like"/>
</dbReference>
<name>A0A916S614_9BACI</name>
<dbReference type="RefSeq" id="WP_188385606.1">
    <property type="nucleotide sequence ID" value="NZ_BMEY01000019.1"/>
</dbReference>
<protein>
    <recommendedName>
        <fullName evidence="3">Spore coat protein YsxE</fullName>
    </recommendedName>
</protein>
<dbReference type="Gene3D" id="3.30.200.20">
    <property type="entry name" value="Phosphorylase Kinase, domain 1"/>
    <property type="match status" value="1"/>
</dbReference>
<evidence type="ECO:0000313" key="1">
    <source>
        <dbReference type="EMBL" id="GGA85980.1"/>
    </source>
</evidence>
<dbReference type="PANTHER" id="PTHR39179">
    <property type="entry name" value="SPORE COAT PROTEIN I"/>
    <property type="match status" value="1"/>
</dbReference>
<dbReference type="AlphaFoldDB" id="A0A916S614"/>
<gene>
    <name evidence="1" type="ORF">GCM10008025_31160</name>
</gene>
<keyword evidence="2" id="KW-1185">Reference proteome</keyword>
<dbReference type="SUPFAM" id="SSF56112">
    <property type="entry name" value="Protein kinase-like (PK-like)"/>
    <property type="match status" value="1"/>
</dbReference>
<dbReference type="InterPro" id="IPR011009">
    <property type="entry name" value="Kinase-like_dom_sf"/>
</dbReference>
<comment type="caution">
    <text evidence="1">The sequence shown here is derived from an EMBL/GenBank/DDBJ whole genome shotgun (WGS) entry which is preliminary data.</text>
</comment>
<reference evidence="1" key="2">
    <citation type="submission" date="2020-09" db="EMBL/GenBank/DDBJ databases">
        <authorList>
            <person name="Sun Q."/>
            <person name="Zhou Y."/>
        </authorList>
    </citation>
    <scope>NUCLEOTIDE SEQUENCE</scope>
    <source>
        <strain evidence="1">CGMCC 1.12408</strain>
    </source>
</reference>
<evidence type="ECO:0008006" key="3">
    <source>
        <dbReference type="Google" id="ProtNLM"/>
    </source>
</evidence>
<proteinExistence type="predicted"/>
<reference evidence="1" key="1">
    <citation type="journal article" date="2014" name="Int. J. Syst. Evol. Microbiol.">
        <title>Complete genome sequence of Corynebacterium casei LMG S-19264T (=DSM 44701T), isolated from a smear-ripened cheese.</title>
        <authorList>
            <consortium name="US DOE Joint Genome Institute (JGI-PGF)"/>
            <person name="Walter F."/>
            <person name="Albersmeier A."/>
            <person name="Kalinowski J."/>
            <person name="Ruckert C."/>
        </authorList>
    </citation>
    <scope>NUCLEOTIDE SEQUENCE</scope>
    <source>
        <strain evidence="1">CGMCC 1.12408</strain>
    </source>
</reference>
<dbReference type="EMBL" id="BMEY01000019">
    <property type="protein sequence ID" value="GGA85980.1"/>
    <property type="molecule type" value="Genomic_DNA"/>
</dbReference>
<evidence type="ECO:0000313" key="2">
    <source>
        <dbReference type="Proteomes" id="UP000613512"/>
    </source>
</evidence>
<accession>A0A916S614</accession>
<dbReference type="PANTHER" id="PTHR39179:SF3">
    <property type="entry name" value="COTS-RELATED PROTEIN"/>
    <property type="match status" value="1"/>
</dbReference>
<sequence>MEKVRRVLESYHIYPVDIEKVSEKLFKIKGNKHHYALKKSHLHEEKLSDWLEVYRIAQATNLQSILPVYLTNSNQLYVKEGNDIYYLTPWIDSTNRNHPIEKIYQHIGYIHAKTKKSQPITADIREKLKEDFLLYKKQMIDSRKKLLFHVEEFEQEHFMSPVELLVCTQYRDMVQVYYLLEKRINQYIESLEDVSETKVTLCHGRLKDSHFLSGNQYYFINWEQANYQHPIVDLTQFIKNKTLYYDSDKRLLLDKFKFYMEENRLEIHELTLLAIYLLDPSAYLEIINDYISRESDQTMIDTVIRLQRLHRQLVFGISFSEFVEEEYEMISLDESSSES</sequence>
<dbReference type="Proteomes" id="UP000613512">
    <property type="component" value="Unassembled WGS sequence"/>
</dbReference>